<organism evidence="9 10">
    <name type="scientific">Phototrophicus methaneseepsis</name>
    <dbReference type="NCBI Taxonomy" id="2710758"/>
    <lineage>
        <taxon>Bacteria</taxon>
        <taxon>Bacillati</taxon>
        <taxon>Chloroflexota</taxon>
        <taxon>Candidatus Thermofontia</taxon>
        <taxon>Phototrophicales</taxon>
        <taxon>Phototrophicaceae</taxon>
        <taxon>Phototrophicus</taxon>
    </lineage>
</organism>
<dbReference type="SUPFAM" id="SSF53182">
    <property type="entry name" value="Pyrrolidone carboxyl peptidase (pyroglutamate aminopeptidase)"/>
    <property type="match status" value="1"/>
</dbReference>
<evidence type="ECO:0000313" key="9">
    <source>
        <dbReference type="EMBL" id="QPC83832.1"/>
    </source>
</evidence>
<dbReference type="PANTHER" id="PTHR23402">
    <property type="entry name" value="PROTEASE FAMILY C15 PYROGLUTAMYL-PEPTIDASE I-RELATED"/>
    <property type="match status" value="1"/>
</dbReference>
<evidence type="ECO:0000256" key="3">
    <source>
        <dbReference type="ARBA" id="ARBA00022490"/>
    </source>
</evidence>
<reference evidence="9 10" key="1">
    <citation type="submission" date="2020-02" db="EMBL/GenBank/DDBJ databases">
        <authorList>
            <person name="Zheng R.K."/>
            <person name="Sun C.M."/>
        </authorList>
    </citation>
    <scope>NUCLEOTIDE SEQUENCE [LARGE SCALE GENOMIC DNA]</scope>
    <source>
        <strain evidence="10">rifampicinis</strain>
    </source>
</reference>
<dbReference type="PANTHER" id="PTHR23402:SF1">
    <property type="entry name" value="PYROGLUTAMYL-PEPTIDASE I"/>
    <property type="match status" value="1"/>
</dbReference>
<dbReference type="PRINTS" id="PR00706">
    <property type="entry name" value="PYROGLUPTASE"/>
</dbReference>
<dbReference type="InterPro" id="IPR000816">
    <property type="entry name" value="Peptidase_C15"/>
</dbReference>
<evidence type="ECO:0000256" key="1">
    <source>
        <dbReference type="ARBA" id="ARBA00006641"/>
    </source>
</evidence>
<gene>
    <name evidence="9" type="ORF">G4Y79_05480</name>
</gene>
<evidence type="ECO:0000256" key="2">
    <source>
        <dbReference type="ARBA" id="ARBA00019191"/>
    </source>
</evidence>
<dbReference type="CDD" id="cd00501">
    <property type="entry name" value="Peptidase_C15"/>
    <property type="match status" value="1"/>
</dbReference>
<evidence type="ECO:0000256" key="8">
    <source>
        <dbReference type="ARBA" id="ARBA00031559"/>
    </source>
</evidence>
<keyword evidence="5" id="KW-0378">Hydrolase</keyword>
<evidence type="ECO:0000256" key="5">
    <source>
        <dbReference type="ARBA" id="ARBA00022801"/>
    </source>
</evidence>
<comment type="similarity">
    <text evidence="1">Belongs to the peptidase C15 family.</text>
</comment>
<keyword evidence="4" id="KW-0645">Protease</keyword>
<dbReference type="InterPro" id="IPR016125">
    <property type="entry name" value="Peptidase_C15-like"/>
</dbReference>
<dbReference type="Gene3D" id="3.40.630.20">
    <property type="entry name" value="Peptidase C15, pyroglutamyl peptidase I-like"/>
    <property type="match status" value="1"/>
</dbReference>
<accession>A0A7S8IFP9</accession>
<keyword evidence="6" id="KW-0788">Thiol protease</keyword>
<dbReference type="Pfam" id="PF01470">
    <property type="entry name" value="Peptidase_C15"/>
    <property type="match status" value="1"/>
</dbReference>
<sequence length="208" mass="22399">MKVLLTGFEPFGDIAVNPSQLVIEAMAHHTLPDMAITAEVLPTEYQAAGARVRELIETISPDVVLSIGVAAGRKGLHLERVALNLDDARLPDNAGQLCQGSPITDDGAPAYFSNMPLADLKASLLEKNVPVTISNHAGAYVCNHVFYSAMHTINELGLNTLCSFLHIPAIPDDYDQHAQLALLGIVKSVEYILEALQERITNQLPVAP</sequence>
<dbReference type="GO" id="GO:0006508">
    <property type="term" value="P:proteolysis"/>
    <property type="evidence" value="ECO:0007669"/>
    <property type="project" value="UniProtKB-KW"/>
</dbReference>
<proteinExistence type="inferred from homology"/>
<dbReference type="InterPro" id="IPR036440">
    <property type="entry name" value="Peptidase_C15-like_sf"/>
</dbReference>
<dbReference type="RefSeq" id="WP_195171896.1">
    <property type="nucleotide sequence ID" value="NZ_CP062983.1"/>
</dbReference>
<evidence type="ECO:0000313" key="10">
    <source>
        <dbReference type="Proteomes" id="UP000594468"/>
    </source>
</evidence>
<keyword evidence="3" id="KW-0963">Cytoplasm</keyword>
<dbReference type="AlphaFoldDB" id="A0A7S8IFP9"/>
<keyword evidence="10" id="KW-1185">Reference proteome</keyword>
<dbReference type="KEGG" id="pmet:G4Y79_05480"/>
<evidence type="ECO:0000256" key="7">
    <source>
        <dbReference type="ARBA" id="ARBA00030836"/>
    </source>
</evidence>
<dbReference type="GO" id="GO:0016920">
    <property type="term" value="F:pyroglutamyl-peptidase activity"/>
    <property type="evidence" value="ECO:0007669"/>
    <property type="project" value="InterPro"/>
</dbReference>
<dbReference type="PIRSF" id="PIRSF015592">
    <property type="entry name" value="Prld-crbxl_pptds"/>
    <property type="match status" value="1"/>
</dbReference>
<dbReference type="Proteomes" id="UP000594468">
    <property type="component" value="Chromosome"/>
</dbReference>
<evidence type="ECO:0000256" key="6">
    <source>
        <dbReference type="ARBA" id="ARBA00022807"/>
    </source>
</evidence>
<protein>
    <recommendedName>
        <fullName evidence="2">Pyrrolidone-carboxylate peptidase</fullName>
    </recommendedName>
    <alternativeName>
        <fullName evidence="7">5-oxoprolyl-peptidase</fullName>
    </alternativeName>
    <alternativeName>
        <fullName evidence="8">Pyroglutamyl-peptidase I</fullName>
    </alternativeName>
</protein>
<dbReference type="GO" id="GO:0005829">
    <property type="term" value="C:cytosol"/>
    <property type="evidence" value="ECO:0007669"/>
    <property type="project" value="InterPro"/>
</dbReference>
<evidence type="ECO:0000256" key="4">
    <source>
        <dbReference type="ARBA" id="ARBA00022670"/>
    </source>
</evidence>
<name>A0A7S8IFP9_9CHLR</name>
<dbReference type="EMBL" id="CP062983">
    <property type="protein sequence ID" value="QPC83832.1"/>
    <property type="molecule type" value="Genomic_DNA"/>
</dbReference>